<keyword evidence="3" id="KW-1185">Reference proteome</keyword>
<evidence type="ECO:0000313" key="2">
    <source>
        <dbReference type="EMBL" id="GJD45836.1"/>
    </source>
</evidence>
<protein>
    <recommendedName>
        <fullName evidence="1">DUF1937 domain-containing protein</fullName>
    </recommendedName>
</protein>
<dbReference type="Proteomes" id="UP001055117">
    <property type="component" value="Unassembled WGS sequence"/>
</dbReference>
<dbReference type="SUPFAM" id="SSF52309">
    <property type="entry name" value="N-(deoxy)ribosyltransferase-like"/>
    <property type="match status" value="1"/>
</dbReference>
<name>A0ABQ4QLB0_9HYPH</name>
<comment type="caution">
    <text evidence="2">The sequence shown here is derived from an EMBL/GenBank/DDBJ whole genome shotgun (WGS) entry which is preliminary data.</text>
</comment>
<accession>A0ABQ4QLB0</accession>
<dbReference type="EMBL" id="BPQG01000056">
    <property type="protein sequence ID" value="GJD45836.1"/>
    <property type="molecule type" value="Genomic_DNA"/>
</dbReference>
<feature type="domain" description="DUF1937" evidence="1">
    <location>
        <begin position="20"/>
        <end position="121"/>
    </location>
</feature>
<evidence type="ECO:0000313" key="3">
    <source>
        <dbReference type="Proteomes" id="UP001055117"/>
    </source>
</evidence>
<proteinExistence type="predicted"/>
<sequence>MIRTDNVALRACLQHAIGSRIYMASPFTVYPTKEMAWKDACRAAAALQACTPLAVYSPIADSYGVEAIGGAKLTHADWMIRDKAMLLACQLVVVVMLPGWERSKGIAQEIVWAHEARLPVYYVQPVGQHDSGAYAIGSMEAGPDEGYPALPLFHPDLMREVWTAVLPEKPYAGETTLEVLKGLTEIHLPAGTRVQPVEPLHLTPGTMVTAPAGWLAGEDMIGAFYAK</sequence>
<gene>
    <name evidence="2" type="ORF">AFCDBAGC_3713</name>
</gene>
<dbReference type="InterPro" id="IPR015235">
    <property type="entry name" value="DUF1937"/>
</dbReference>
<dbReference type="Pfam" id="PF09152">
    <property type="entry name" value="DUF1937"/>
    <property type="match status" value="1"/>
</dbReference>
<dbReference type="RefSeq" id="WP_147750042.1">
    <property type="nucleotide sequence ID" value="NZ_BPQG01000056.1"/>
</dbReference>
<dbReference type="Gene3D" id="3.40.50.10400">
    <property type="entry name" value="Hypothetical protein PA1492"/>
    <property type="match status" value="1"/>
</dbReference>
<evidence type="ECO:0000259" key="1">
    <source>
        <dbReference type="Pfam" id="PF09152"/>
    </source>
</evidence>
<reference evidence="2 3" key="1">
    <citation type="journal article" date="2021" name="Front. Microbiol.">
        <title>Comprehensive Comparative Genomics and Phenotyping of Methylobacterium Species.</title>
        <authorList>
            <person name="Alessa O."/>
            <person name="Ogura Y."/>
            <person name="Fujitani Y."/>
            <person name="Takami H."/>
            <person name="Hayashi T."/>
            <person name="Sahin N."/>
            <person name="Tani A."/>
        </authorList>
    </citation>
    <scope>NUCLEOTIDE SEQUENCE [LARGE SCALE GENOMIC DNA]</scope>
    <source>
        <strain evidence="2 3">DSM 23679</strain>
    </source>
</reference>
<organism evidence="2 3">
    <name type="scientific">Methylobacterium cerastii</name>
    <dbReference type="NCBI Taxonomy" id="932741"/>
    <lineage>
        <taxon>Bacteria</taxon>
        <taxon>Pseudomonadati</taxon>
        <taxon>Pseudomonadota</taxon>
        <taxon>Alphaproteobacteria</taxon>
        <taxon>Hyphomicrobiales</taxon>
        <taxon>Methylobacteriaceae</taxon>
        <taxon>Methylobacterium</taxon>
    </lineage>
</organism>